<evidence type="ECO:0000313" key="2">
    <source>
        <dbReference type="Proteomes" id="UP000586305"/>
    </source>
</evidence>
<evidence type="ECO:0000313" key="1">
    <source>
        <dbReference type="EMBL" id="NOU50356.1"/>
    </source>
</evidence>
<proteinExistence type="predicted"/>
<dbReference type="RefSeq" id="WP_171625418.1">
    <property type="nucleotide sequence ID" value="NZ_JABBPG010000002.1"/>
</dbReference>
<comment type="caution">
    <text evidence="1">The sequence shown here is derived from an EMBL/GenBank/DDBJ whole genome shotgun (WGS) entry which is preliminary data.</text>
</comment>
<dbReference type="Proteomes" id="UP000586305">
    <property type="component" value="Unassembled WGS sequence"/>
</dbReference>
<protein>
    <submittedName>
        <fullName evidence="1">Uncharacterized protein</fullName>
    </submittedName>
</protein>
<name>A0A849VAP9_9GAMM</name>
<dbReference type="EMBL" id="JABBPG010000002">
    <property type="protein sequence ID" value="NOU50356.1"/>
    <property type="molecule type" value="Genomic_DNA"/>
</dbReference>
<accession>A0A849VAP9</accession>
<organism evidence="1 2">
    <name type="scientific">Pseudoalteromonas caenipelagi</name>
    <dbReference type="NCBI Taxonomy" id="2726988"/>
    <lineage>
        <taxon>Bacteria</taxon>
        <taxon>Pseudomonadati</taxon>
        <taxon>Pseudomonadota</taxon>
        <taxon>Gammaproteobacteria</taxon>
        <taxon>Alteromonadales</taxon>
        <taxon>Pseudoalteromonadaceae</taxon>
        <taxon>Pseudoalteromonas</taxon>
    </lineage>
</organism>
<reference evidence="1 2" key="1">
    <citation type="submission" date="2020-04" db="EMBL/GenBank/DDBJ databases">
        <title>Pseudoalteromonas caenipelagi sp. nov., isolated from a tidal flat.</title>
        <authorList>
            <person name="Park S."/>
            <person name="Yoon J.-H."/>
        </authorList>
    </citation>
    <scope>NUCLEOTIDE SEQUENCE [LARGE SCALE GENOMIC DNA]</scope>
    <source>
        <strain evidence="1 2">JBTF-M23</strain>
    </source>
</reference>
<gene>
    <name evidence="1" type="ORF">HG263_07345</name>
</gene>
<sequence>MTSKTFGLSSPVYEFQRVLSYTLGQSSNVIVSELYNENEIDVVALSSNTAKAIAQVIKLEQNIGNLNIKIWVKDIKGETYEPNQTDFNTELLIENAREALINNPIIQSVTAIDDLSGNEIAGVSVVPTTIQFWNDNIANPSSFTTLLASDGFERVLNDQFKVFNQGKEIGNL</sequence>
<keyword evidence="2" id="KW-1185">Reference proteome</keyword>
<dbReference type="AlphaFoldDB" id="A0A849VAP9"/>